<feature type="active site" description="Proton acceptor" evidence="2">
    <location>
        <position position="34"/>
    </location>
</feature>
<dbReference type="InterPro" id="IPR000132">
    <property type="entry name" value="Nitrilase/CN_hydratase_CS"/>
</dbReference>
<dbReference type="InterPro" id="IPR036526">
    <property type="entry name" value="C-N_Hydrolase_sf"/>
</dbReference>
<dbReference type="GO" id="GO:0016787">
    <property type="term" value="F:hydrolase activity"/>
    <property type="evidence" value="ECO:0007669"/>
    <property type="project" value="UniProtKB-KW"/>
</dbReference>
<keyword evidence="4" id="KW-0378">Hydrolase</keyword>
<evidence type="ECO:0000313" key="4">
    <source>
        <dbReference type="EMBL" id="MBM2622829.1"/>
    </source>
</evidence>
<feature type="domain" description="CN hydrolase" evidence="3">
    <location>
        <begin position="1"/>
        <end position="262"/>
    </location>
</feature>
<dbReference type="PANTHER" id="PTHR46044:SF1">
    <property type="entry name" value="CN HYDROLASE DOMAIN-CONTAINING PROTEIN"/>
    <property type="match status" value="1"/>
</dbReference>
<evidence type="ECO:0000259" key="3">
    <source>
        <dbReference type="PROSITE" id="PS50263"/>
    </source>
</evidence>
<dbReference type="SUPFAM" id="SSF56317">
    <property type="entry name" value="Carbon-nitrogen hydrolase"/>
    <property type="match status" value="1"/>
</dbReference>
<evidence type="ECO:0000256" key="1">
    <source>
        <dbReference type="ARBA" id="ARBA00008129"/>
    </source>
</evidence>
<dbReference type="Proteomes" id="UP000632138">
    <property type="component" value="Unassembled WGS sequence"/>
</dbReference>
<dbReference type="EMBL" id="JAENHP010000029">
    <property type="protein sequence ID" value="MBM2622829.1"/>
    <property type="molecule type" value="Genomic_DNA"/>
</dbReference>
<keyword evidence="5" id="KW-1185">Reference proteome</keyword>
<dbReference type="PROSITE" id="PS50263">
    <property type="entry name" value="CN_HYDROLASE"/>
    <property type="match status" value="1"/>
</dbReference>
<dbReference type="InterPro" id="IPR044149">
    <property type="entry name" value="Nitrilases_CHs"/>
</dbReference>
<dbReference type="Gene3D" id="3.60.110.10">
    <property type="entry name" value="Carbon-nitrogen hydrolase"/>
    <property type="match status" value="1"/>
</dbReference>
<dbReference type="PANTHER" id="PTHR46044">
    <property type="entry name" value="NITRILASE"/>
    <property type="match status" value="1"/>
</dbReference>
<evidence type="ECO:0000256" key="2">
    <source>
        <dbReference type="PROSITE-ProRule" id="PRU10139"/>
    </source>
</evidence>
<gene>
    <name evidence="4" type="ORF">JIG36_45745</name>
</gene>
<dbReference type="Pfam" id="PF00795">
    <property type="entry name" value="CN_hydrolase"/>
    <property type="match status" value="1"/>
</dbReference>
<reference evidence="4 5" key="1">
    <citation type="submission" date="2021-01" db="EMBL/GenBank/DDBJ databases">
        <title>Actinoplanes sp. nov. LDG1-06 isolated from lichen.</title>
        <authorList>
            <person name="Saeng-In P."/>
            <person name="Phongsopitanun W."/>
            <person name="Kanchanasin P."/>
            <person name="Yuki M."/>
            <person name="Kudo T."/>
            <person name="Ohkuma M."/>
            <person name="Tanasupawat S."/>
        </authorList>
    </citation>
    <scope>NUCLEOTIDE SEQUENCE [LARGE SCALE GENOMIC DNA]</scope>
    <source>
        <strain evidence="4 5">LDG1-06</strain>
    </source>
</reference>
<dbReference type="InterPro" id="IPR003010">
    <property type="entry name" value="C-N_Hydrolase"/>
</dbReference>
<dbReference type="CDD" id="cd07564">
    <property type="entry name" value="nitrilases_CHs"/>
    <property type="match status" value="1"/>
</dbReference>
<comment type="similarity">
    <text evidence="1">Belongs to the carbon-nitrogen hydrolase superfamily. Nitrilase family.</text>
</comment>
<organism evidence="4 5">
    <name type="scientific">Paractinoplanes ovalisporus</name>
    <dbReference type="NCBI Taxonomy" id="2810368"/>
    <lineage>
        <taxon>Bacteria</taxon>
        <taxon>Bacillati</taxon>
        <taxon>Actinomycetota</taxon>
        <taxon>Actinomycetes</taxon>
        <taxon>Micromonosporales</taxon>
        <taxon>Micromonosporaceae</taxon>
        <taxon>Paractinoplanes</taxon>
    </lineage>
</organism>
<protein>
    <submittedName>
        <fullName evidence="4">Carbon-nitrogen hydrolase family protein</fullName>
    </submittedName>
</protein>
<accession>A0ABS2ASG9</accession>
<dbReference type="PROSITE" id="PS00920">
    <property type="entry name" value="NITRIL_CHT_1"/>
    <property type="match status" value="1"/>
</dbReference>
<sequence>MGGPWLDVPARLARALAAAELAAAEGADVLAFPETYLSGYPYWLSRTNGATFGDPRQKEAYAYYLDTAVEVGGPEVRQLAAAASDLRLTLVVGITERSYGSTYATVLTIGPDGVAGHHRKLVPTYDERLVWAPGDGAGLTTHPVGPGRIGSLNCWENWMPQARQAMYAAGEDVHIGVWPGSARLTGDITRFVALEGRVFSVAAGGLLRRDEVPDDFPLAAELRADADPMPFDGGSAVAGPDGEWVVPPVRGEEGLIVAALDLRQVRAERFTFDPAGHYSRPDVFGSTVDRRRRAAATFVDDD</sequence>
<proteinExistence type="inferred from homology"/>
<evidence type="ECO:0000313" key="5">
    <source>
        <dbReference type="Proteomes" id="UP000632138"/>
    </source>
</evidence>
<comment type="caution">
    <text evidence="4">The sequence shown here is derived from an EMBL/GenBank/DDBJ whole genome shotgun (WGS) entry which is preliminary data.</text>
</comment>
<name>A0ABS2ASG9_9ACTN</name>